<dbReference type="OrthoDB" id="3676909at2"/>
<dbReference type="EMBL" id="VCLA01000054">
    <property type="protein sequence ID" value="MQS99935.1"/>
    <property type="molecule type" value="Genomic_DNA"/>
</dbReference>
<feature type="region of interest" description="Disordered" evidence="3">
    <location>
        <begin position="76"/>
        <end position="98"/>
    </location>
</feature>
<dbReference type="Proteomes" id="UP000419138">
    <property type="component" value="Unassembled WGS sequence"/>
</dbReference>
<dbReference type="SFLD" id="SFLDG01020">
    <property type="entry name" value="Terpene_Cyclase_Like_2"/>
    <property type="match status" value="1"/>
</dbReference>
<dbReference type="SUPFAM" id="SSF48576">
    <property type="entry name" value="Terpenoid synthases"/>
    <property type="match status" value="1"/>
</dbReference>
<comment type="cofactor">
    <cofactor evidence="2">
        <name>Mg(2+)</name>
        <dbReference type="ChEBI" id="CHEBI:18420"/>
    </cofactor>
</comment>
<accession>A0A646KFZ9</accession>
<gene>
    <name evidence="4" type="ORF">FF041_06785</name>
</gene>
<proteinExistence type="inferred from homology"/>
<protein>
    <recommendedName>
        <fullName evidence="2">Terpene synthase</fullName>
        <ecNumber evidence="2">4.2.3.-</ecNumber>
    </recommendedName>
</protein>
<dbReference type="EC" id="4.2.3.-" evidence="2"/>
<evidence type="ECO:0000313" key="4">
    <source>
        <dbReference type="EMBL" id="MQS99935.1"/>
    </source>
</evidence>
<name>A0A646KFZ9_STRJU</name>
<dbReference type="GO" id="GO:0010333">
    <property type="term" value="F:terpene synthase activity"/>
    <property type="evidence" value="ECO:0007669"/>
    <property type="project" value="InterPro"/>
</dbReference>
<keyword evidence="2" id="KW-0460">Magnesium</keyword>
<reference evidence="4 5" key="1">
    <citation type="submission" date="2019-05" db="EMBL/GenBank/DDBJ databases">
        <title>Comparative genomics and metabolomics analyses of clavulanic acid producing Streptomyces species provides insight into specialized metabolism and evolution of beta-lactam biosynthetic gene clusters.</title>
        <authorList>
            <person name="Moore M.A."/>
            <person name="Cruz-Morales P."/>
            <person name="Barona Gomez F."/>
            <person name="Kapil T."/>
        </authorList>
    </citation>
    <scope>NUCLEOTIDE SEQUENCE [LARGE SCALE GENOMIC DNA]</scope>
    <source>
        <strain evidence="4 5">NRRL 5741</strain>
    </source>
</reference>
<dbReference type="PANTHER" id="PTHR35201:SF4">
    <property type="entry name" value="BETA-PINACENE SYNTHASE-RELATED"/>
    <property type="match status" value="1"/>
</dbReference>
<dbReference type="InterPro" id="IPR034686">
    <property type="entry name" value="Terpene_cyclase-like_2"/>
</dbReference>
<evidence type="ECO:0000256" key="2">
    <source>
        <dbReference type="RuleBase" id="RU366034"/>
    </source>
</evidence>
<dbReference type="Gene3D" id="1.10.600.10">
    <property type="entry name" value="Farnesyl Diphosphate Synthase"/>
    <property type="match status" value="1"/>
</dbReference>
<dbReference type="SFLD" id="SFLDS00005">
    <property type="entry name" value="Isoprenoid_Synthase_Type_I"/>
    <property type="match status" value="1"/>
</dbReference>
<comment type="caution">
    <text evidence="4">The sequence shown here is derived from an EMBL/GenBank/DDBJ whole genome shotgun (WGS) entry which is preliminary data.</text>
</comment>
<organism evidence="4 5">
    <name type="scientific">Streptomyces jumonjinensis</name>
    <dbReference type="NCBI Taxonomy" id="1945"/>
    <lineage>
        <taxon>Bacteria</taxon>
        <taxon>Bacillati</taxon>
        <taxon>Actinomycetota</taxon>
        <taxon>Actinomycetes</taxon>
        <taxon>Kitasatosporales</taxon>
        <taxon>Streptomycetaceae</taxon>
        <taxon>Streptomyces</taxon>
    </lineage>
</organism>
<dbReference type="PANTHER" id="PTHR35201">
    <property type="entry name" value="TERPENE SYNTHASE"/>
    <property type="match status" value="1"/>
</dbReference>
<evidence type="ECO:0000256" key="3">
    <source>
        <dbReference type="SAM" id="MobiDB-lite"/>
    </source>
</evidence>
<keyword evidence="2" id="KW-0479">Metal-binding</keyword>
<keyword evidence="5" id="KW-1185">Reference proteome</keyword>
<keyword evidence="1 2" id="KW-0456">Lyase</keyword>
<sequence>MEHVYSNICVLVIQGPLDSVARISPARGVVLTSSTRREILSLDPRAPSARSRFPLRAPDSVARTCRSRTRCHRRARRRDERGRCSAHGGPWGASGADRPRPLCEEEAVPRGIDLHIPFPCRISRDVDRARDRHLHWPRSHGLLGTEEAARRHTGARYAELAARFYPDAVGDDLDLGVDLMSWFFLFDDMFDGPAGEDPARARALVESVARVLGRPAAPSDAPVARAFSDLWRRSCDGMFPQWRHRAAEHWRTYLSGYVIEARHRQRGLMPTVEEHLLLRRETIGVYPTVDLAERIGRFEVPEYVYADGRLTAMRHIAAEVDTIHNDLCSVEKEEARGEIHNLLLILERRRRCTRAEAVEEMRRMIRSRTERFLVLEAGLPGLCDSYRLTEAQRVSVRRFADSLRSAMRGDYDWAEQSGRYATENIPREQEAAS</sequence>
<evidence type="ECO:0000256" key="1">
    <source>
        <dbReference type="ARBA" id="ARBA00023239"/>
    </source>
</evidence>
<dbReference type="InterPro" id="IPR008949">
    <property type="entry name" value="Isoprenoid_synthase_dom_sf"/>
</dbReference>
<dbReference type="GO" id="GO:0046872">
    <property type="term" value="F:metal ion binding"/>
    <property type="evidence" value="ECO:0007669"/>
    <property type="project" value="UniProtKB-KW"/>
</dbReference>
<evidence type="ECO:0000313" key="5">
    <source>
        <dbReference type="Proteomes" id="UP000419138"/>
    </source>
</evidence>
<dbReference type="Pfam" id="PF19086">
    <property type="entry name" value="Terpene_syn_C_2"/>
    <property type="match status" value="1"/>
</dbReference>
<dbReference type="AlphaFoldDB" id="A0A646KFZ9"/>
<comment type="similarity">
    <text evidence="2">Belongs to the terpene synthase family.</text>
</comment>